<name>A0A4Z1JKI5_9HELO</name>
<organism evidence="2 3">
    <name type="scientific">Botrytis elliptica</name>
    <dbReference type="NCBI Taxonomy" id="278938"/>
    <lineage>
        <taxon>Eukaryota</taxon>
        <taxon>Fungi</taxon>
        <taxon>Dikarya</taxon>
        <taxon>Ascomycota</taxon>
        <taxon>Pezizomycotina</taxon>
        <taxon>Leotiomycetes</taxon>
        <taxon>Helotiales</taxon>
        <taxon>Sclerotiniaceae</taxon>
        <taxon>Botrytis</taxon>
    </lineage>
</organism>
<evidence type="ECO:0000256" key="1">
    <source>
        <dbReference type="SAM" id="MobiDB-lite"/>
    </source>
</evidence>
<protein>
    <submittedName>
        <fullName evidence="2">Uncharacterized protein</fullName>
    </submittedName>
</protein>
<evidence type="ECO:0000313" key="2">
    <source>
        <dbReference type="EMBL" id="TGO74251.1"/>
    </source>
</evidence>
<proteinExistence type="predicted"/>
<accession>A0A4Z1JKI5</accession>
<feature type="compositionally biased region" description="Polar residues" evidence="1">
    <location>
        <begin position="63"/>
        <end position="76"/>
    </location>
</feature>
<reference evidence="2 3" key="1">
    <citation type="submission" date="2017-12" db="EMBL/GenBank/DDBJ databases">
        <title>Comparative genomics of Botrytis spp.</title>
        <authorList>
            <person name="Valero-Jimenez C.A."/>
            <person name="Tapia P."/>
            <person name="Veloso J."/>
            <person name="Silva-Moreno E."/>
            <person name="Staats M."/>
            <person name="Valdes J.H."/>
            <person name="Van Kan J.A.L."/>
        </authorList>
    </citation>
    <scope>NUCLEOTIDE SEQUENCE [LARGE SCALE GENOMIC DNA]</scope>
    <source>
        <strain evidence="2 3">Be9601</strain>
    </source>
</reference>
<comment type="caution">
    <text evidence="2">The sequence shown here is derived from an EMBL/GenBank/DDBJ whole genome shotgun (WGS) entry which is preliminary data.</text>
</comment>
<dbReference type="EMBL" id="PQXM01000294">
    <property type="protein sequence ID" value="TGO74251.1"/>
    <property type="molecule type" value="Genomic_DNA"/>
</dbReference>
<dbReference type="AlphaFoldDB" id="A0A4Z1JKI5"/>
<gene>
    <name evidence="2" type="ORF">BELL_0296g00020</name>
</gene>
<dbReference type="Proteomes" id="UP000297229">
    <property type="component" value="Unassembled WGS sequence"/>
</dbReference>
<keyword evidence="3" id="KW-1185">Reference proteome</keyword>
<evidence type="ECO:0000313" key="3">
    <source>
        <dbReference type="Proteomes" id="UP000297229"/>
    </source>
</evidence>
<feature type="region of interest" description="Disordered" evidence="1">
    <location>
        <begin position="45"/>
        <end position="76"/>
    </location>
</feature>
<sequence>MANFASVYPNFDSNTYDTLDTNTQTRARSGIHQVGLHAGMNLSSTTPWNIIDPENRKKPIISSEITSPRDSTQGVL</sequence>